<evidence type="ECO:0000256" key="1">
    <source>
        <dbReference type="SAM" id="SignalP"/>
    </source>
</evidence>
<accession>A0A8J6Y8D6</accession>
<reference evidence="2 3" key="1">
    <citation type="submission" date="2020-08" db="EMBL/GenBank/DDBJ databases">
        <title>Acidobacteriota in marine sediments use diverse sulfur dissimilation pathways.</title>
        <authorList>
            <person name="Wasmund K."/>
        </authorList>
    </citation>
    <scope>NUCLEOTIDE SEQUENCE [LARGE SCALE GENOMIC DNA]</scope>
    <source>
        <strain evidence="2">MAG AM4</strain>
    </source>
</reference>
<keyword evidence="1" id="KW-0732">Signal</keyword>
<proteinExistence type="predicted"/>
<dbReference type="EMBL" id="JACXWD010000022">
    <property type="protein sequence ID" value="MBD3868096.1"/>
    <property type="molecule type" value="Genomic_DNA"/>
</dbReference>
<organism evidence="2 3">
    <name type="scientific">Candidatus Polarisedimenticola svalbardensis</name>
    <dbReference type="NCBI Taxonomy" id="2886004"/>
    <lineage>
        <taxon>Bacteria</taxon>
        <taxon>Pseudomonadati</taxon>
        <taxon>Acidobacteriota</taxon>
        <taxon>Candidatus Polarisedimenticolia</taxon>
        <taxon>Candidatus Polarisedimenticolales</taxon>
        <taxon>Candidatus Polarisedimenticolaceae</taxon>
        <taxon>Candidatus Polarisedimenticola</taxon>
    </lineage>
</organism>
<gene>
    <name evidence="2" type="ORF">IFK94_08220</name>
</gene>
<evidence type="ECO:0000313" key="2">
    <source>
        <dbReference type="EMBL" id="MBD3868096.1"/>
    </source>
</evidence>
<dbReference type="AlphaFoldDB" id="A0A8J6Y8D6"/>
<sequence>MRSHRTFTFPITLVAVILFATVLTVQAQVPGEVANLGFTDVNNLVWDADPASDDYNVYRGRISDLNGGRPPACHGNEIGSANFGTPAVPPSGEAWAYLVTGESDTAGEGPSGSPTLGGCDAVVENHLLNRIGFGWNEYVRDRVAVLGLQGFVDEQLDPASIDESDNTLLTSALSPIEPPDNLSELQGISLVNAVYSRHQLERAATLFWLNHFNNDYSKLRPIFNVYADGARRNLETVTLLYQEMEEFRNFAFNGSFRDILEASALSPPMIVYLDTHLSKAGKPNENYAREVLELHTQGVNGGYTHHEIDQLARIFTGWSVCKHHRTQVTVPNGVCAPRSSLDTPDEWVGEWVRHFTLANHDCEEKVLFQGTAYEAVIPDTCDYTDPLNPVPTIAGMNDVYLALDALADHPSTATFISTKLLQRFVTETPTQAMVDAVVAEWNNTGNPAGRGDLREVLRAVLNLAEARDPDFIAGKVKDPFEHVASAFRATRGKTNGYSTVRNYLVRMQHLYHQNPVPTGWPEMGGDWLDTNNLLERQNFALDMTSRTGSTFGTDLITLLTDNGVSTAQGNADGIVDFFADALYGGALTPVERQRAIDYLNTDDNGVVSNYTNARIRETVGFMMGFAQYTEQ</sequence>
<dbReference type="Proteomes" id="UP000648239">
    <property type="component" value="Unassembled WGS sequence"/>
</dbReference>
<feature type="chain" id="PRO_5035328463" evidence="1">
    <location>
        <begin position="28"/>
        <end position="631"/>
    </location>
</feature>
<protein>
    <submittedName>
        <fullName evidence="2">DUF1800 domain-containing protein</fullName>
    </submittedName>
</protein>
<name>A0A8J6Y8D6_9BACT</name>
<dbReference type="Pfam" id="PF08811">
    <property type="entry name" value="DUF1800"/>
    <property type="match status" value="1"/>
</dbReference>
<comment type="caution">
    <text evidence="2">The sequence shown here is derived from an EMBL/GenBank/DDBJ whole genome shotgun (WGS) entry which is preliminary data.</text>
</comment>
<dbReference type="InterPro" id="IPR014917">
    <property type="entry name" value="DUF1800"/>
</dbReference>
<evidence type="ECO:0000313" key="3">
    <source>
        <dbReference type="Proteomes" id="UP000648239"/>
    </source>
</evidence>
<feature type="signal peptide" evidence="1">
    <location>
        <begin position="1"/>
        <end position="27"/>
    </location>
</feature>